<sequence>MPEINAAGLSLFTRGQIAADDPSAARAVAGALDAVRAYCQWHVVGERDETLILDGSGTQELALPSTHVLEISRVVEDDEELAPSAYRWSGAGLIRKRVGCWSNEYRSVEVTLRHGYESAEDVADVVYRAAARALANPMTFTSEGVGEMTFGHGSIGGGFFDEEYRTLEPYRAVI</sequence>
<gene>
    <name evidence="1" type="primary">11</name>
    <name evidence="1" type="ORF">SEA_CATFISH_11</name>
</gene>
<dbReference type="EMBL" id="MH697580">
    <property type="protein sequence ID" value="AXQ51848.1"/>
    <property type="molecule type" value="Genomic_DNA"/>
</dbReference>
<evidence type="ECO:0000313" key="1">
    <source>
        <dbReference type="EMBL" id="AXQ51848.1"/>
    </source>
</evidence>
<dbReference type="Proteomes" id="UP000264051">
    <property type="component" value="Segment"/>
</dbReference>
<organism evidence="1 2">
    <name type="scientific">Gordonia phage Catfish</name>
    <dbReference type="NCBI Taxonomy" id="2301538"/>
    <lineage>
        <taxon>Viruses</taxon>
        <taxon>Duplodnaviria</taxon>
        <taxon>Heunggongvirae</taxon>
        <taxon>Uroviricota</taxon>
        <taxon>Caudoviricetes</taxon>
        <taxon>Ruthgordonvirinae</taxon>
        <taxon>Catfishvirus</taxon>
        <taxon>Catfishvirus catfish</taxon>
    </lineage>
</organism>
<protein>
    <submittedName>
        <fullName evidence="1">Head-to-tail connector complex protein</fullName>
    </submittedName>
</protein>
<dbReference type="KEGG" id="vg:63911537"/>
<reference evidence="2" key="1">
    <citation type="submission" date="2018-07" db="EMBL/GenBank/DDBJ databases">
        <authorList>
            <person name="Byford A.D."/>
            <person name="Nguyen L.Q."/>
            <person name="Alvarez I.A."/>
            <person name="Bhandari M."/>
            <person name="Desselle J.R."/>
            <person name="Duong Q.-N.N."/>
            <person name="Dupree A.F."/>
            <person name="Feroben K.E."/>
            <person name="Garrison M.E."/>
            <person name="Higginbotham J.L."/>
            <person name="Hunter C.W."/>
            <person name="Knight B.A."/>
            <person name="Lee J.A."/>
            <person name="Lewis I.C."/>
            <person name="Long E.L."/>
            <person name="Rimal A."/>
            <person name="Sinnasone S."/>
            <person name="Tandukar J."/>
            <person name="Willis C.E."/>
            <person name="Nguyen A.V."/>
            <person name="Hancock A.M."/>
            <person name="Dicus A.P."/>
            <person name="Gallien G.E."/>
            <person name="Weidemeier A.M.D."/>
            <person name="Gissendanner C.R."/>
            <person name="Findley A.M."/>
            <person name="Bollivar D.W."/>
            <person name="Garlena R.A."/>
            <person name="Russell D.A."/>
            <person name="Pope W.H."/>
            <person name="Jacobs-Sera D."/>
            <person name="Hatfull G.F."/>
        </authorList>
    </citation>
    <scope>NUCLEOTIDE SEQUENCE [LARGE SCALE GENOMIC DNA]</scope>
</reference>
<name>A0A385D0J4_9CAUD</name>
<evidence type="ECO:0000313" key="2">
    <source>
        <dbReference type="Proteomes" id="UP000264051"/>
    </source>
</evidence>
<dbReference type="GeneID" id="63911537"/>
<keyword evidence="2" id="KW-1185">Reference proteome</keyword>
<dbReference type="RefSeq" id="YP_010050801.1">
    <property type="nucleotide sequence ID" value="NC_054434.1"/>
</dbReference>
<proteinExistence type="predicted"/>
<accession>A0A385D0J4</accession>